<dbReference type="InterPro" id="IPR001623">
    <property type="entry name" value="DnaJ_domain"/>
</dbReference>
<keyword evidence="4" id="KW-0472">Membrane</keyword>
<dbReference type="Proteomes" id="UP000076798">
    <property type="component" value="Unassembled WGS sequence"/>
</dbReference>
<evidence type="ECO:0000256" key="7">
    <source>
        <dbReference type="SAM" id="SignalP"/>
    </source>
</evidence>
<evidence type="ECO:0000313" key="9">
    <source>
        <dbReference type="EMBL" id="KZT38312.1"/>
    </source>
</evidence>
<dbReference type="GO" id="GO:0012505">
    <property type="term" value="C:endomembrane system"/>
    <property type="evidence" value="ECO:0007669"/>
    <property type="project" value="UniProtKB-SubCell"/>
</dbReference>
<feature type="region of interest" description="Disordered" evidence="6">
    <location>
        <begin position="260"/>
        <end position="317"/>
    </location>
</feature>
<feature type="chain" id="PRO_5007872078" evidence="7">
    <location>
        <begin position="20"/>
        <end position="317"/>
    </location>
</feature>
<dbReference type="EMBL" id="KV428065">
    <property type="protein sequence ID" value="KZT38312.1"/>
    <property type="molecule type" value="Genomic_DNA"/>
</dbReference>
<dbReference type="STRING" id="1314776.A0A166DAL0"/>
<feature type="domain" description="J" evidence="8">
    <location>
        <begin position="43"/>
        <end position="108"/>
    </location>
</feature>
<dbReference type="Gene3D" id="1.10.287.110">
    <property type="entry name" value="DnaJ domain"/>
    <property type="match status" value="1"/>
</dbReference>
<keyword evidence="3" id="KW-1133">Transmembrane helix</keyword>
<dbReference type="PROSITE" id="PS50076">
    <property type="entry name" value="DNAJ_2"/>
    <property type="match status" value="1"/>
</dbReference>
<dbReference type="Pfam" id="PF00226">
    <property type="entry name" value="DnaJ"/>
    <property type="match status" value="1"/>
</dbReference>
<dbReference type="OrthoDB" id="413400at2759"/>
<protein>
    <submittedName>
        <fullName evidence="9">Chaperone J-domain-containing protein</fullName>
    </submittedName>
</protein>
<evidence type="ECO:0000256" key="6">
    <source>
        <dbReference type="SAM" id="MobiDB-lite"/>
    </source>
</evidence>
<evidence type="ECO:0000256" key="1">
    <source>
        <dbReference type="ARBA" id="ARBA00022692"/>
    </source>
</evidence>
<keyword evidence="2 7" id="KW-0732">Signal</keyword>
<dbReference type="AlphaFoldDB" id="A0A166DAL0"/>
<dbReference type="SMART" id="SM00271">
    <property type="entry name" value="DnaJ"/>
    <property type="match status" value="1"/>
</dbReference>
<evidence type="ECO:0000256" key="2">
    <source>
        <dbReference type="ARBA" id="ARBA00022729"/>
    </source>
</evidence>
<evidence type="ECO:0000313" key="10">
    <source>
        <dbReference type="Proteomes" id="UP000076798"/>
    </source>
</evidence>
<dbReference type="InterPro" id="IPR052606">
    <property type="entry name" value="DnaJ_domain_protein"/>
</dbReference>
<feature type="signal peptide" evidence="7">
    <location>
        <begin position="1"/>
        <end position="19"/>
    </location>
</feature>
<dbReference type="SUPFAM" id="SSF46565">
    <property type="entry name" value="Chaperone J-domain"/>
    <property type="match status" value="1"/>
</dbReference>
<organism evidence="9 10">
    <name type="scientific">Sistotremastrum suecicum HHB10207 ss-3</name>
    <dbReference type="NCBI Taxonomy" id="1314776"/>
    <lineage>
        <taxon>Eukaryota</taxon>
        <taxon>Fungi</taxon>
        <taxon>Dikarya</taxon>
        <taxon>Basidiomycota</taxon>
        <taxon>Agaricomycotina</taxon>
        <taxon>Agaricomycetes</taxon>
        <taxon>Sistotremastrales</taxon>
        <taxon>Sistotremastraceae</taxon>
        <taxon>Sistotremastrum</taxon>
    </lineage>
</organism>
<dbReference type="PANTHER" id="PTHR44653:SF2">
    <property type="entry name" value="DNAJ HOMOLOG SUBFAMILY C MEMBER 1"/>
    <property type="match status" value="1"/>
</dbReference>
<feature type="compositionally biased region" description="Basic residues" evidence="6">
    <location>
        <begin position="306"/>
        <end position="317"/>
    </location>
</feature>
<comment type="subcellular location">
    <subcellularLocation>
        <location evidence="5">Endomembrane system</location>
        <topology evidence="5">Single-pass membrane protein</topology>
    </subcellularLocation>
</comment>
<dbReference type="PRINTS" id="PR00625">
    <property type="entry name" value="JDOMAIN"/>
</dbReference>
<feature type="compositionally biased region" description="Acidic residues" evidence="6">
    <location>
        <begin position="275"/>
        <end position="288"/>
    </location>
</feature>
<gene>
    <name evidence="9" type="ORF">SISSUDRAFT_1047119</name>
</gene>
<keyword evidence="1" id="KW-0812">Transmembrane</keyword>
<dbReference type="PANTHER" id="PTHR44653">
    <property type="entry name" value="DNAJ HOMOLOG SUBFAMILY C MEMBER 1"/>
    <property type="match status" value="1"/>
</dbReference>
<accession>A0A166DAL0</accession>
<dbReference type="CDD" id="cd06257">
    <property type="entry name" value="DnaJ"/>
    <property type="match status" value="1"/>
</dbReference>
<reference evidence="9 10" key="1">
    <citation type="journal article" date="2016" name="Mol. Biol. Evol.">
        <title>Comparative Genomics of Early-Diverging Mushroom-Forming Fungi Provides Insights into the Origins of Lignocellulose Decay Capabilities.</title>
        <authorList>
            <person name="Nagy L.G."/>
            <person name="Riley R."/>
            <person name="Tritt A."/>
            <person name="Adam C."/>
            <person name="Daum C."/>
            <person name="Floudas D."/>
            <person name="Sun H."/>
            <person name="Yadav J.S."/>
            <person name="Pangilinan J."/>
            <person name="Larsson K.H."/>
            <person name="Matsuura K."/>
            <person name="Barry K."/>
            <person name="Labutti K."/>
            <person name="Kuo R."/>
            <person name="Ohm R.A."/>
            <person name="Bhattacharya S.S."/>
            <person name="Shirouzu T."/>
            <person name="Yoshinaga Y."/>
            <person name="Martin F.M."/>
            <person name="Grigoriev I.V."/>
            <person name="Hibbett D.S."/>
        </authorList>
    </citation>
    <scope>NUCLEOTIDE SEQUENCE [LARGE SCALE GENOMIC DNA]</scope>
    <source>
        <strain evidence="9 10">HHB10207 ss-3</strain>
    </source>
</reference>
<evidence type="ECO:0000256" key="4">
    <source>
        <dbReference type="ARBA" id="ARBA00023136"/>
    </source>
</evidence>
<evidence type="ECO:0000256" key="5">
    <source>
        <dbReference type="ARBA" id="ARBA00037847"/>
    </source>
</evidence>
<feature type="compositionally biased region" description="Low complexity" evidence="6">
    <location>
        <begin position="260"/>
        <end position="274"/>
    </location>
</feature>
<evidence type="ECO:0000256" key="3">
    <source>
        <dbReference type="ARBA" id="ARBA00022989"/>
    </source>
</evidence>
<proteinExistence type="predicted"/>
<sequence length="317" mass="34981">MKLFYILFLLSALWSSVIAWDKNDYEIFDLVSDLEAAEGKGTTFYSWLDVPSTATSAEISKAYRKKSVAMHPDKNPNVKGIHERFARLGVIAQILRNKEGRERYDFFYKNGVPKWRGTGYYYSRFRPGLGSVFTFLVLLTSGLQYVVQKMNYSRDLERIDRFVRLARTAAWGPKLIPVSGARKVKIPVGGGGQLDEDGNPTQGGRLLELVVDGEEVFIIEPDGSWLPLDSSAANTPAISSTWFIALIRSVVSRVRDRVASGAGASKGESGGSSEQESDESLESIDDSASEITSEGVKGRQAAVKAGGRRRKAVPKKR</sequence>
<keyword evidence="10" id="KW-1185">Reference proteome</keyword>
<evidence type="ECO:0000259" key="8">
    <source>
        <dbReference type="PROSITE" id="PS50076"/>
    </source>
</evidence>
<name>A0A166DAL0_9AGAM</name>
<dbReference type="InterPro" id="IPR036869">
    <property type="entry name" value="J_dom_sf"/>
</dbReference>